<proteinExistence type="predicted"/>
<gene>
    <name evidence="1" type="ORF">BCON_0097g00170</name>
</gene>
<keyword evidence="2" id="KW-1185">Reference proteome</keyword>
<reference evidence="1 2" key="1">
    <citation type="submission" date="2017-12" db="EMBL/GenBank/DDBJ databases">
        <title>Comparative genomics of Botrytis spp.</title>
        <authorList>
            <person name="Valero-Jimenez C.A."/>
            <person name="Tapia P."/>
            <person name="Veloso J."/>
            <person name="Silva-Moreno E."/>
            <person name="Staats M."/>
            <person name="Valdes J.H."/>
            <person name="Van Kan J.A.L."/>
        </authorList>
    </citation>
    <scope>NUCLEOTIDE SEQUENCE [LARGE SCALE GENOMIC DNA]</scope>
    <source>
        <strain evidence="1 2">MUCL11595</strain>
    </source>
</reference>
<comment type="caution">
    <text evidence="1">The sequence shown here is derived from an EMBL/GenBank/DDBJ whole genome shotgun (WGS) entry which is preliminary data.</text>
</comment>
<dbReference type="InterPro" id="IPR027796">
    <property type="entry name" value="OTT_1508_deam-like"/>
</dbReference>
<accession>A0A4Z1I0T6</accession>
<dbReference type="Proteomes" id="UP000297527">
    <property type="component" value="Unassembled WGS sequence"/>
</dbReference>
<dbReference type="AlphaFoldDB" id="A0A4Z1I0T6"/>
<dbReference type="OrthoDB" id="4851849at2759"/>
<dbReference type="Pfam" id="PF14441">
    <property type="entry name" value="OTT_1508_deam"/>
    <property type="match status" value="1"/>
</dbReference>
<evidence type="ECO:0000313" key="2">
    <source>
        <dbReference type="Proteomes" id="UP000297527"/>
    </source>
</evidence>
<sequence length="639" mass="71267">MSTAFNSQLLATTKRDFHEIVQQLFLKTQKPIRPQNYRSGIFRQSKSYILLHEEEQHLADHVAVLAQAKEGATGVSAAMIEECNGRDSPSLTIRIASNETPLPETVDGLRRCLDIVEEAARAETYEHKDIHKSNLLVQIIKLSKSRMRRRIGLQKNRGGKVRPSLFDRVESLRCRLLVLEANADNPSLRSSLCVNFSELCQKIESFTLSSEESQMDHLTAIVLAAHKVSKSANNPSLERQLQMKGIDLDLSHRRTVFQIDKISRYLDISNDLIDFSRKIRYNGLFRNIHLEVCTAPKAQHHDDQILHVHSEIQLISFYEQYPAGSPPRCIGSSKSACFLCDLFIRKHGLYRISHSHGRLYPKWTVPEGYCVNEEINLRFSEILKDMSQEMLQIKRTFVRRPGYEGDGAESRVHLLILPSNFNAISSPITEIRASLRSETSLKIAVVHKSQSELSEASKATINTTGQACDLPPNTTTSSTVVTGALNGLSTALESGVIPGSNSAPSISSKSRHPSPLYECRPQDLPITIVISPDNPLDTIVPSIGKVECIFDIRDMGLGYLNIKPTKQIDVLKGRERLQSKGLAEGNHEELRLIDVRGSELDGELVLAGSDSDSKEVEFSVNDGGECNICVKIVWGVEEG</sequence>
<organism evidence="1 2">
    <name type="scientific">Botryotinia convoluta</name>
    <dbReference type="NCBI Taxonomy" id="54673"/>
    <lineage>
        <taxon>Eukaryota</taxon>
        <taxon>Fungi</taxon>
        <taxon>Dikarya</taxon>
        <taxon>Ascomycota</taxon>
        <taxon>Pezizomycotina</taxon>
        <taxon>Leotiomycetes</taxon>
        <taxon>Helotiales</taxon>
        <taxon>Sclerotiniaceae</taxon>
        <taxon>Botryotinia</taxon>
    </lineage>
</organism>
<evidence type="ECO:0000313" key="1">
    <source>
        <dbReference type="EMBL" id="TGO55061.1"/>
    </source>
</evidence>
<dbReference type="EMBL" id="PQXN01000097">
    <property type="protein sequence ID" value="TGO55061.1"/>
    <property type="molecule type" value="Genomic_DNA"/>
</dbReference>
<name>A0A4Z1I0T6_9HELO</name>
<protein>
    <submittedName>
        <fullName evidence="1">Uncharacterized protein</fullName>
    </submittedName>
</protein>